<evidence type="ECO:0000256" key="1">
    <source>
        <dbReference type="ARBA" id="ARBA00022801"/>
    </source>
</evidence>
<dbReference type="SUPFAM" id="SSF53474">
    <property type="entry name" value="alpha/beta-Hydrolases"/>
    <property type="match status" value="1"/>
</dbReference>
<dbReference type="PANTHER" id="PTHR48081">
    <property type="entry name" value="AB HYDROLASE SUPERFAMILY PROTEIN C4A8.06C"/>
    <property type="match status" value="1"/>
</dbReference>
<dbReference type="Gene3D" id="3.40.50.1820">
    <property type="entry name" value="alpha/beta hydrolase"/>
    <property type="match status" value="1"/>
</dbReference>
<accession>A0A6G1HRT9</accession>
<reference evidence="4" key="1">
    <citation type="journal article" date="2020" name="Stud. Mycol.">
        <title>101 Dothideomycetes genomes: a test case for predicting lifestyles and emergence of pathogens.</title>
        <authorList>
            <person name="Haridas S."/>
            <person name="Albert R."/>
            <person name="Binder M."/>
            <person name="Bloem J."/>
            <person name="Labutti K."/>
            <person name="Salamov A."/>
            <person name="Andreopoulos B."/>
            <person name="Baker S."/>
            <person name="Barry K."/>
            <person name="Bills G."/>
            <person name="Bluhm B."/>
            <person name="Cannon C."/>
            <person name="Castanera R."/>
            <person name="Culley D."/>
            <person name="Daum C."/>
            <person name="Ezra D."/>
            <person name="Gonzalez J."/>
            <person name="Henrissat B."/>
            <person name="Kuo A."/>
            <person name="Liang C."/>
            <person name="Lipzen A."/>
            <person name="Lutzoni F."/>
            <person name="Magnuson J."/>
            <person name="Mondo S."/>
            <person name="Nolan M."/>
            <person name="Ohm R."/>
            <person name="Pangilinan J."/>
            <person name="Park H.-J."/>
            <person name="Ramirez L."/>
            <person name="Alfaro M."/>
            <person name="Sun H."/>
            <person name="Tritt A."/>
            <person name="Yoshinaga Y."/>
            <person name="Zwiers L.-H."/>
            <person name="Turgeon B."/>
            <person name="Goodwin S."/>
            <person name="Spatafora J."/>
            <person name="Crous P."/>
            <person name="Grigoriev I."/>
        </authorList>
    </citation>
    <scope>NUCLEOTIDE SEQUENCE</scope>
    <source>
        <strain evidence="4">CBS 262.69</strain>
    </source>
</reference>
<feature type="region of interest" description="Disordered" evidence="2">
    <location>
        <begin position="13"/>
        <end position="32"/>
    </location>
</feature>
<dbReference type="InterPro" id="IPR050300">
    <property type="entry name" value="GDXG_lipolytic_enzyme"/>
</dbReference>
<dbReference type="Pfam" id="PF07859">
    <property type="entry name" value="Abhydrolase_3"/>
    <property type="match status" value="1"/>
</dbReference>
<evidence type="ECO:0000259" key="3">
    <source>
        <dbReference type="Pfam" id="PF07859"/>
    </source>
</evidence>
<sequence>MRSLLADRKRALTASQSGSESTFTTRDTTAPARDGYHIPLRIYAPATPPAGGAPLIVFYHGGGFCLGGLESEELNCRLFASEVGAVVVNVDYRLAPEHPFPAAVNDAWDALKWAAANAASLGTDPSKGFIVGGTSAGGNLAAVTTHLARDEKLIPPVTGFALLIPVLGPPGQEGIAPRYADEIKSYEQNADAPILGIKAVRMFTAAYAPPPTDPLFNVLADPLDTSGLPPLFIQVCGQDPLRDEALVYERVVREEAGGKTRLRVYPGVPHSFWSFAPDWEKSRGFVRDTVEGVKWLLGRGE</sequence>
<evidence type="ECO:0000256" key="2">
    <source>
        <dbReference type="SAM" id="MobiDB-lite"/>
    </source>
</evidence>
<keyword evidence="1" id="KW-0378">Hydrolase</keyword>
<proteinExistence type="predicted"/>
<dbReference type="Proteomes" id="UP000799640">
    <property type="component" value="Unassembled WGS sequence"/>
</dbReference>
<organism evidence="4 5">
    <name type="scientific">Trichodelitschia bisporula</name>
    <dbReference type="NCBI Taxonomy" id="703511"/>
    <lineage>
        <taxon>Eukaryota</taxon>
        <taxon>Fungi</taxon>
        <taxon>Dikarya</taxon>
        <taxon>Ascomycota</taxon>
        <taxon>Pezizomycotina</taxon>
        <taxon>Dothideomycetes</taxon>
        <taxon>Dothideomycetes incertae sedis</taxon>
        <taxon>Phaeotrichales</taxon>
        <taxon>Phaeotrichaceae</taxon>
        <taxon>Trichodelitschia</taxon>
    </lineage>
</organism>
<keyword evidence="5" id="KW-1185">Reference proteome</keyword>
<name>A0A6G1HRT9_9PEZI</name>
<feature type="domain" description="Alpha/beta hydrolase fold-3" evidence="3">
    <location>
        <begin position="56"/>
        <end position="273"/>
    </location>
</feature>
<evidence type="ECO:0000313" key="5">
    <source>
        <dbReference type="Proteomes" id="UP000799640"/>
    </source>
</evidence>
<dbReference type="OrthoDB" id="408631at2759"/>
<dbReference type="InterPro" id="IPR029058">
    <property type="entry name" value="AB_hydrolase_fold"/>
</dbReference>
<dbReference type="EMBL" id="ML996699">
    <property type="protein sequence ID" value="KAF2398586.1"/>
    <property type="molecule type" value="Genomic_DNA"/>
</dbReference>
<feature type="compositionally biased region" description="Polar residues" evidence="2">
    <location>
        <begin position="13"/>
        <end position="28"/>
    </location>
</feature>
<gene>
    <name evidence="4" type="ORF">EJ06DRAFT_479741</name>
</gene>
<evidence type="ECO:0000313" key="4">
    <source>
        <dbReference type="EMBL" id="KAF2398586.1"/>
    </source>
</evidence>
<dbReference type="GO" id="GO:0016787">
    <property type="term" value="F:hydrolase activity"/>
    <property type="evidence" value="ECO:0007669"/>
    <property type="project" value="UniProtKB-KW"/>
</dbReference>
<dbReference type="AlphaFoldDB" id="A0A6G1HRT9"/>
<protein>
    <recommendedName>
        <fullName evidence="3">Alpha/beta hydrolase fold-3 domain-containing protein</fullName>
    </recommendedName>
</protein>
<dbReference type="InterPro" id="IPR013094">
    <property type="entry name" value="AB_hydrolase_3"/>
</dbReference>
<dbReference type="PANTHER" id="PTHR48081:SF8">
    <property type="entry name" value="ALPHA_BETA HYDROLASE FOLD-3 DOMAIN-CONTAINING PROTEIN-RELATED"/>
    <property type="match status" value="1"/>
</dbReference>